<evidence type="ECO:0000313" key="2">
    <source>
        <dbReference type="Proteomes" id="UP000198984"/>
    </source>
</evidence>
<dbReference type="STRING" id="573321.SAMN04488505_11279"/>
<organism evidence="1 2">
    <name type="scientific">Chitinophaga rupis</name>
    <dbReference type="NCBI Taxonomy" id="573321"/>
    <lineage>
        <taxon>Bacteria</taxon>
        <taxon>Pseudomonadati</taxon>
        <taxon>Bacteroidota</taxon>
        <taxon>Chitinophagia</taxon>
        <taxon>Chitinophagales</taxon>
        <taxon>Chitinophagaceae</taxon>
        <taxon>Chitinophaga</taxon>
    </lineage>
</organism>
<dbReference type="RefSeq" id="WP_089920667.1">
    <property type="nucleotide sequence ID" value="NZ_FOBB01000012.1"/>
</dbReference>
<keyword evidence="2" id="KW-1185">Reference proteome</keyword>
<sequence>MKNPQNAPHYILPFSHQVMVQWAPLLEDLRREYPADDYQADVPYNQMREDISQVLHDIYDQLKPKDFLIR</sequence>
<name>A0A1H8ITF0_9BACT</name>
<dbReference type="AlphaFoldDB" id="A0A1H8ITF0"/>
<proteinExistence type="predicted"/>
<accession>A0A1H8ITF0</accession>
<dbReference type="Proteomes" id="UP000198984">
    <property type="component" value="Unassembled WGS sequence"/>
</dbReference>
<dbReference type="EMBL" id="FOBB01000012">
    <property type="protein sequence ID" value="SEN71913.1"/>
    <property type="molecule type" value="Genomic_DNA"/>
</dbReference>
<reference evidence="1 2" key="1">
    <citation type="submission" date="2016-10" db="EMBL/GenBank/DDBJ databases">
        <authorList>
            <person name="de Groot N.N."/>
        </authorList>
    </citation>
    <scope>NUCLEOTIDE SEQUENCE [LARGE SCALE GENOMIC DNA]</scope>
    <source>
        <strain evidence="1 2">DSM 21039</strain>
    </source>
</reference>
<protein>
    <submittedName>
        <fullName evidence="1">Uncharacterized protein</fullName>
    </submittedName>
</protein>
<evidence type="ECO:0000313" key="1">
    <source>
        <dbReference type="EMBL" id="SEN71913.1"/>
    </source>
</evidence>
<gene>
    <name evidence="1" type="ORF">SAMN04488505_11279</name>
</gene>